<comment type="caution">
    <text evidence="2">The sequence shown here is derived from an EMBL/GenBank/DDBJ whole genome shotgun (WGS) entry which is preliminary data.</text>
</comment>
<dbReference type="InterPro" id="IPR029058">
    <property type="entry name" value="AB_hydrolase_fold"/>
</dbReference>
<evidence type="ECO:0000313" key="3">
    <source>
        <dbReference type="Proteomes" id="UP000319804"/>
    </source>
</evidence>
<evidence type="ECO:0000313" key="2">
    <source>
        <dbReference type="EMBL" id="TQN00667.1"/>
    </source>
</evidence>
<dbReference type="GO" id="GO:0003824">
    <property type="term" value="F:catalytic activity"/>
    <property type="evidence" value="ECO:0007669"/>
    <property type="project" value="UniProtKB-ARBA"/>
</dbReference>
<organism evidence="2 3">
    <name type="scientific">Microbacterium lacticum</name>
    <dbReference type="NCBI Taxonomy" id="33885"/>
    <lineage>
        <taxon>Bacteria</taxon>
        <taxon>Bacillati</taxon>
        <taxon>Actinomycetota</taxon>
        <taxon>Actinomycetes</taxon>
        <taxon>Micrococcales</taxon>
        <taxon>Microbacteriaceae</taxon>
        <taxon>Microbacterium</taxon>
    </lineage>
</organism>
<dbReference type="InterPro" id="IPR052897">
    <property type="entry name" value="Sec-Metab_Biosynth_Hydrolase"/>
</dbReference>
<dbReference type="PANTHER" id="PTHR37017">
    <property type="entry name" value="AB HYDROLASE-1 DOMAIN-CONTAINING PROTEIN-RELATED"/>
    <property type="match status" value="1"/>
</dbReference>
<dbReference type="EMBL" id="VFPS01000001">
    <property type="protein sequence ID" value="TQN00667.1"/>
    <property type="molecule type" value="Genomic_DNA"/>
</dbReference>
<feature type="domain" description="AB hydrolase-1" evidence="1">
    <location>
        <begin position="3"/>
        <end position="224"/>
    </location>
</feature>
<dbReference type="OrthoDB" id="9773549at2"/>
<dbReference type="InterPro" id="IPR000073">
    <property type="entry name" value="AB_hydrolase_1"/>
</dbReference>
<dbReference type="SUPFAM" id="SSF53474">
    <property type="entry name" value="alpha/beta-Hydrolases"/>
    <property type="match status" value="1"/>
</dbReference>
<dbReference type="Proteomes" id="UP000319804">
    <property type="component" value="Unassembled WGS sequence"/>
</dbReference>
<sequence length="240" mass="25095">MEVILVPGLWLTASSWDPVLPALREAGHTPVPLTLPGVGGTAAETADIIMDDWVAAVAAEIDRHEGPVGLVGHSGGGNVVWGAAAARPDRVARVVFVDTVPPAPGREVSEFDVVDGVVPFPGWDFFDAPDTADLDADTRAATAPLTRSIPAQAPTSPVTLDDDRRFGVPVTLLMGSLDEAALRAELARWGPYAEEFAAIDDATVVRLGTGHWPQFSAPAALARALVEAFAEDAPREDAPA</sequence>
<dbReference type="RefSeq" id="WP_141379072.1">
    <property type="nucleotide sequence ID" value="NZ_BJNA01000003.1"/>
</dbReference>
<proteinExistence type="predicted"/>
<protein>
    <submittedName>
        <fullName evidence="2">Pimeloyl-ACP methyl ester carboxylesterase</fullName>
    </submittedName>
</protein>
<keyword evidence="3" id="KW-1185">Reference proteome</keyword>
<reference evidence="2 3" key="1">
    <citation type="submission" date="2019-06" db="EMBL/GenBank/DDBJ databases">
        <title>Sequencing the genomes of 1000 actinobacteria strains.</title>
        <authorList>
            <person name="Klenk H.-P."/>
        </authorList>
    </citation>
    <scope>NUCLEOTIDE SEQUENCE [LARGE SCALE GENOMIC DNA]</scope>
    <source>
        <strain evidence="2 3">DSM 20427</strain>
    </source>
</reference>
<dbReference type="PANTHER" id="PTHR37017:SF11">
    <property type="entry name" value="ESTERASE_LIPASE_THIOESTERASE DOMAIN-CONTAINING PROTEIN"/>
    <property type="match status" value="1"/>
</dbReference>
<evidence type="ECO:0000259" key="1">
    <source>
        <dbReference type="Pfam" id="PF12697"/>
    </source>
</evidence>
<name>A0A4Y3UMB1_9MICO</name>
<dbReference type="Gene3D" id="3.40.50.1820">
    <property type="entry name" value="alpha/beta hydrolase"/>
    <property type="match status" value="1"/>
</dbReference>
<dbReference type="Pfam" id="PF12697">
    <property type="entry name" value="Abhydrolase_6"/>
    <property type="match status" value="1"/>
</dbReference>
<dbReference type="AlphaFoldDB" id="A0A4Y3UMB1"/>
<gene>
    <name evidence="2" type="ORF">FHX68_0778</name>
</gene>
<accession>A0A4Y3UMB1</accession>